<dbReference type="InterPro" id="IPR036641">
    <property type="entry name" value="HPT_dom_sf"/>
</dbReference>
<sequence length="134" mass="15067">MSNGNFTVKQQEMLRKAQKIIDEASLGYGDILNQHILTLKTSLDNNDIQDAIRICHLINSQAGTFGWHLAGELSGWFKRVLMKQQQEAGLNSNVSRLFMDSLDHMVKQDLKAESKAAVTLLRDLETALKIEGVR</sequence>
<evidence type="ECO:0008006" key="2">
    <source>
        <dbReference type="Google" id="ProtNLM"/>
    </source>
</evidence>
<protein>
    <recommendedName>
        <fullName evidence="2">HPt domain-containing protein</fullName>
    </recommendedName>
</protein>
<name>A0A3B0RYE6_9ZZZZ</name>
<proteinExistence type="predicted"/>
<dbReference type="GO" id="GO:0000160">
    <property type="term" value="P:phosphorelay signal transduction system"/>
    <property type="evidence" value="ECO:0007669"/>
    <property type="project" value="InterPro"/>
</dbReference>
<dbReference type="SUPFAM" id="SSF47226">
    <property type="entry name" value="Histidine-containing phosphotransfer domain, HPT domain"/>
    <property type="match status" value="1"/>
</dbReference>
<reference evidence="1" key="1">
    <citation type="submission" date="2018-06" db="EMBL/GenBank/DDBJ databases">
        <authorList>
            <person name="Zhirakovskaya E."/>
        </authorList>
    </citation>
    <scope>NUCLEOTIDE SEQUENCE</scope>
</reference>
<accession>A0A3B0RYE6</accession>
<gene>
    <name evidence="1" type="ORF">MNBD_ALPHA02-2493</name>
</gene>
<evidence type="ECO:0000313" key="1">
    <source>
        <dbReference type="EMBL" id="VAV97407.1"/>
    </source>
</evidence>
<dbReference type="EMBL" id="UOED01000118">
    <property type="protein sequence ID" value="VAV97407.1"/>
    <property type="molecule type" value="Genomic_DNA"/>
</dbReference>
<dbReference type="AlphaFoldDB" id="A0A3B0RYE6"/>
<organism evidence="1">
    <name type="scientific">hydrothermal vent metagenome</name>
    <dbReference type="NCBI Taxonomy" id="652676"/>
    <lineage>
        <taxon>unclassified sequences</taxon>
        <taxon>metagenomes</taxon>
        <taxon>ecological metagenomes</taxon>
    </lineage>
</organism>